<name>A0A1I1AZH4_9PSEU</name>
<dbReference type="RefSeq" id="WP_091674520.1">
    <property type="nucleotide sequence ID" value="NZ_FOKG01000011.1"/>
</dbReference>
<feature type="transmembrane region" description="Helical" evidence="1">
    <location>
        <begin position="192"/>
        <end position="214"/>
    </location>
</feature>
<evidence type="ECO:0000313" key="4">
    <source>
        <dbReference type="Proteomes" id="UP000243799"/>
    </source>
</evidence>
<keyword evidence="1" id="KW-0472">Membrane</keyword>
<reference evidence="4" key="1">
    <citation type="submission" date="2016-10" db="EMBL/GenBank/DDBJ databases">
        <authorList>
            <person name="Varghese N."/>
            <person name="Submissions S."/>
        </authorList>
    </citation>
    <scope>NUCLEOTIDE SEQUENCE [LARGE SCALE GENOMIC DNA]</scope>
    <source>
        <strain evidence="4">CGMCC 4.3568</strain>
    </source>
</reference>
<sequence>MTMRSRLSSLLTVLALALTLTACGEAQPTAERDDLLQEYFRSGDVKGDFVTGSGEDRLANLASMGPPQDFVASLFSAHACDKPILVFGFTTECQVPAAARANADELLQRFVLVKHEDGTLELLRLTLSRDPGGSPLLYDAQGGTYPDGLQDFRENNDLLDSADQVLTPEPITVTDGRFRLVVVTGQANGSTWVWWLVGGLGAVVVVGLATLLLVRARNATTGR</sequence>
<keyword evidence="1" id="KW-1133">Transmembrane helix</keyword>
<keyword evidence="2" id="KW-0732">Signal</keyword>
<protein>
    <recommendedName>
        <fullName evidence="5">Lipoprotein</fullName>
    </recommendedName>
</protein>
<dbReference type="EMBL" id="FOKG01000011">
    <property type="protein sequence ID" value="SFB42806.1"/>
    <property type="molecule type" value="Genomic_DNA"/>
</dbReference>
<gene>
    <name evidence="3" type="ORF">SAMN05216266_11123</name>
</gene>
<dbReference type="Proteomes" id="UP000243799">
    <property type="component" value="Unassembled WGS sequence"/>
</dbReference>
<feature type="signal peptide" evidence="2">
    <location>
        <begin position="1"/>
        <end position="22"/>
    </location>
</feature>
<keyword evidence="4" id="KW-1185">Reference proteome</keyword>
<dbReference type="PROSITE" id="PS51257">
    <property type="entry name" value="PROKAR_LIPOPROTEIN"/>
    <property type="match status" value="1"/>
</dbReference>
<accession>A0A1I1AZH4</accession>
<evidence type="ECO:0000313" key="3">
    <source>
        <dbReference type="EMBL" id="SFB42806.1"/>
    </source>
</evidence>
<keyword evidence="1" id="KW-0812">Transmembrane</keyword>
<organism evidence="3 4">
    <name type="scientific">Amycolatopsis marina</name>
    <dbReference type="NCBI Taxonomy" id="490629"/>
    <lineage>
        <taxon>Bacteria</taxon>
        <taxon>Bacillati</taxon>
        <taxon>Actinomycetota</taxon>
        <taxon>Actinomycetes</taxon>
        <taxon>Pseudonocardiales</taxon>
        <taxon>Pseudonocardiaceae</taxon>
        <taxon>Amycolatopsis</taxon>
    </lineage>
</organism>
<dbReference type="OrthoDB" id="3472201at2"/>
<dbReference type="AlphaFoldDB" id="A0A1I1AZH4"/>
<proteinExistence type="predicted"/>
<evidence type="ECO:0000256" key="2">
    <source>
        <dbReference type="SAM" id="SignalP"/>
    </source>
</evidence>
<evidence type="ECO:0000256" key="1">
    <source>
        <dbReference type="SAM" id="Phobius"/>
    </source>
</evidence>
<evidence type="ECO:0008006" key="5">
    <source>
        <dbReference type="Google" id="ProtNLM"/>
    </source>
</evidence>
<feature type="chain" id="PRO_5039583449" description="Lipoprotein" evidence="2">
    <location>
        <begin position="23"/>
        <end position="223"/>
    </location>
</feature>